<organism evidence="1 2">
    <name type="scientific">Fusarium solani subsp. cucurbitae</name>
    <name type="common">Neocosmosporum cucurbitae</name>
    <dbReference type="NCBI Taxonomy" id="2747967"/>
    <lineage>
        <taxon>Eukaryota</taxon>
        <taxon>Fungi</taxon>
        <taxon>Dikarya</taxon>
        <taxon>Ascomycota</taxon>
        <taxon>Pezizomycotina</taxon>
        <taxon>Sordariomycetes</taxon>
        <taxon>Hypocreomycetidae</taxon>
        <taxon>Hypocreales</taxon>
        <taxon>Nectriaceae</taxon>
        <taxon>Fusarium</taxon>
        <taxon>Fusarium solani species complex</taxon>
    </lineage>
</organism>
<evidence type="ECO:0000313" key="1">
    <source>
        <dbReference type="EMBL" id="UPK96276.1"/>
    </source>
</evidence>
<dbReference type="Proteomes" id="UP000830768">
    <property type="component" value="Chromosome 6"/>
</dbReference>
<protein>
    <submittedName>
        <fullName evidence="1">Uncharacterized protein</fullName>
    </submittedName>
</protein>
<reference evidence="1" key="1">
    <citation type="submission" date="2021-11" db="EMBL/GenBank/DDBJ databases">
        <title>Fusarium solani-melongenae Genome sequencing and assembly.</title>
        <authorList>
            <person name="Xie S."/>
            <person name="Huang L."/>
            <person name="Zhang X."/>
        </authorList>
    </citation>
    <scope>NUCLEOTIDE SEQUENCE</scope>
    <source>
        <strain evidence="1">CRI 24-3</strain>
    </source>
</reference>
<proteinExistence type="predicted"/>
<keyword evidence="2" id="KW-1185">Reference proteome</keyword>
<dbReference type="EMBL" id="CP090035">
    <property type="protein sequence ID" value="UPK96276.1"/>
    <property type="molecule type" value="Genomic_DNA"/>
</dbReference>
<accession>A0ACD3Z603</accession>
<name>A0ACD3Z603_FUSSC</name>
<sequence>MKVAILGATGQTGKSIAHCLLGSADQFDVTALVRSSSLQDSDLIELLSRGAKAVPVDLAGPKEELTRTLEGFDVVISAISAANISHQFALVDAVKAAGVKRFVPCNFALIQAPIGFLAIADQKEEVLNYVKAAHVPYTVIDIGYWHQIAFPHLPSGRTDYISPAAFDRITGDGNTPSGYSDLRDIGKWVARIIADPRTLNKKVFAFSAVATTNQIYDALEKASGEKIPRVHISSEEVVAEAQRGLAAPQSPSSFGYFDWVKYQYWNIMFVRVDNTPEYAEYLGYVDARRLYPDVVTTSLEDFAQQAVDGQVPAIYAKLRAAAKAAATAQN</sequence>
<gene>
    <name evidence="1" type="ORF">LCI18_007211</name>
</gene>
<evidence type="ECO:0000313" key="2">
    <source>
        <dbReference type="Proteomes" id="UP000830768"/>
    </source>
</evidence>